<dbReference type="OrthoDB" id="9764638at2"/>
<dbReference type="PROSITE" id="PS00099">
    <property type="entry name" value="THIOLASE_3"/>
    <property type="match status" value="1"/>
</dbReference>
<evidence type="ECO:0000256" key="7">
    <source>
        <dbReference type="ARBA" id="ARBA00023098"/>
    </source>
</evidence>
<feature type="domain" description="Thiolase C-terminal" evidence="15">
    <location>
        <begin position="269"/>
        <end position="389"/>
    </location>
</feature>
<evidence type="ECO:0000256" key="13">
    <source>
        <dbReference type="RuleBase" id="RU003557"/>
    </source>
</evidence>
<evidence type="ECO:0000256" key="11">
    <source>
        <dbReference type="ARBA" id="ARBA00037924"/>
    </source>
</evidence>
<keyword evidence="5" id="KW-0276">Fatty acid metabolism</keyword>
<evidence type="ECO:0000256" key="3">
    <source>
        <dbReference type="ARBA" id="ARBA00022679"/>
    </source>
</evidence>
<comment type="similarity">
    <text evidence="2 13">Belongs to the thiolase-like superfamily. Thiolase family.</text>
</comment>
<comment type="subcellular location">
    <subcellularLocation>
        <location evidence="1">Peroxisome</location>
    </subcellularLocation>
</comment>
<dbReference type="GO" id="GO:0005737">
    <property type="term" value="C:cytoplasm"/>
    <property type="evidence" value="ECO:0007669"/>
    <property type="project" value="UniProtKB-ARBA"/>
</dbReference>
<dbReference type="InterPro" id="IPR020610">
    <property type="entry name" value="Thiolase_AS"/>
</dbReference>
<evidence type="ECO:0000256" key="8">
    <source>
        <dbReference type="ARBA" id="ARBA00023140"/>
    </source>
</evidence>
<evidence type="ECO:0000256" key="4">
    <source>
        <dbReference type="ARBA" id="ARBA00022752"/>
    </source>
</evidence>
<dbReference type="InterPro" id="IPR020613">
    <property type="entry name" value="Thiolase_CS"/>
</dbReference>
<keyword evidence="6" id="KW-0809">Transit peptide</keyword>
<feature type="active site" description="Proton acceptor" evidence="12">
    <location>
        <position position="377"/>
    </location>
</feature>
<keyword evidence="3 13" id="KW-0808">Transferase</keyword>
<dbReference type="Gene3D" id="3.40.47.10">
    <property type="match status" value="1"/>
</dbReference>
<dbReference type="Pfam" id="PF00108">
    <property type="entry name" value="Thiolase_N"/>
    <property type="match status" value="1"/>
</dbReference>
<evidence type="ECO:0000259" key="15">
    <source>
        <dbReference type="Pfam" id="PF02803"/>
    </source>
</evidence>
<dbReference type="EC" id="2.3.1.16" evidence="10"/>
<keyword evidence="4" id="KW-0583">PHB biosynthesis</keyword>
<dbReference type="PANTHER" id="PTHR43853:SF8">
    <property type="entry name" value="3-KETOACYL-COA THIOLASE, PEROXISOMAL"/>
    <property type="match status" value="1"/>
</dbReference>
<evidence type="ECO:0000256" key="2">
    <source>
        <dbReference type="ARBA" id="ARBA00010982"/>
    </source>
</evidence>
<dbReference type="InterPro" id="IPR050215">
    <property type="entry name" value="Thiolase-like_sf_Thiolase"/>
</dbReference>
<evidence type="ECO:0000313" key="16">
    <source>
        <dbReference type="EMBL" id="SDZ54753.1"/>
    </source>
</evidence>
<dbReference type="InterPro" id="IPR002155">
    <property type="entry name" value="Thiolase"/>
</dbReference>
<evidence type="ECO:0000259" key="14">
    <source>
        <dbReference type="Pfam" id="PF00108"/>
    </source>
</evidence>
<reference evidence="17" key="1">
    <citation type="submission" date="2016-10" db="EMBL/GenBank/DDBJ databases">
        <authorList>
            <person name="Varghese N."/>
            <person name="Submissions S."/>
        </authorList>
    </citation>
    <scope>NUCLEOTIDE SEQUENCE [LARGE SCALE GENOMIC DNA]</scope>
    <source>
        <strain evidence="17">DSM 100420</strain>
    </source>
</reference>
<dbReference type="GO" id="GO:0006635">
    <property type="term" value="P:fatty acid beta-oxidation"/>
    <property type="evidence" value="ECO:0007669"/>
    <property type="project" value="TreeGrafter"/>
</dbReference>
<name>A0A1H3TWY3_9RHOB</name>
<keyword evidence="7" id="KW-0443">Lipid metabolism</keyword>
<keyword evidence="9 13" id="KW-0012">Acyltransferase</keyword>
<feature type="active site" description="Acyl-thioester intermediate" evidence="12">
    <location>
        <position position="90"/>
    </location>
</feature>
<dbReference type="AlphaFoldDB" id="A0A1H3TWY3"/>
<dbReference type="InterPro" id="IPR020616">
    <property type="entry name" value="Thiolase_N"/>
</dbReference>
<dbReference type="Pfam" id="PF02803">
    <property type="entry name" value="Thiolase_C"/>
    <property type="match status" value="1"/>
</dbReference>
<dbReference type="NCBIfam" id="TIGR01930">
    <property type="entry name" value="AcCoA-C-Actrans"/>
    <property type="match status" value="1"/>
</dbReference>
<gene>
    <name evidence="16" type="ORF">SAMN05444004_12046</name>
</gene>
<dbReference type="GO" id="GO:0042619">
    <property type="term" value="P:poly-hydroxybutyrate biosynthetic process"/>
    <property type="evidence" value="ECO:0007669"/>
    <property type="project" value="UniProtKB-KW"/>
</dbReference>
<dbReference type="GO" id="GO:0010124">
    <property type="term" value="P:phenylacetate catabolic process"/>
    <property type="evidence" value="ECO:0007669"/>
    <property type="project" value="TreeGrafter"/>
</dbReference>
<dbReference type="EMBL" id="FNPX01000020">
    <property type="protein sequence ID" value="SDZ54753.1"/>
    <property type="molecule type" value="Genomic_DNA"/>
</dbReference>
<feature type="domain" description="Thiolase N-terminal" evidence="14">
    <location>
        <begin position="5"/>
        <end position="260"/>
    </location>
</feature>
<evidence type="ECO:0000256" key="1">
    <source>
        <dbReference type="ARBA" id="ARBA00004275"/>
    </source>
</evidence>
<evidence type="ECO:0000256" key="12">
    <source>
        <dbReference type="PIRSR" id="PIRSR000429-1"/>
    </source>
</evidence>
<dbReference type="FunFam" id="3.40.47.10:FF:000010">
    <property type="entry name" value="Acetyl-CoA acetyltransferase (Thiolase)"/>
    <property type="match status" value="1"/>
</dbReference>
<dbReference type="SUPFAM" id="SSF53901">
    <property type="entry name" value="Thiolase-like"/>
    <property type="match status" value="2"/>
</dbReference>
<dbReference type="PANTHER" id="PTHR43853">
    <property type="entry name" value="3-KETOACYL-COA THIOLASE, PEROXISOMAL"/>
    <property type="match status" value="1"/>
</dbReference>
<feature type="active site" description="Proton acceptor" evidence="12">
    <location>
        <position position="347"/>
    </location>
</feature>
<organism evidence="16 17">
    <name type="scientific">Jannaschia faecimaris</name>
    <dbReference type="NCBI Taxonomy" id="1244108"/>
    <lineage>
        <taxon>Bacteria</taxon>
        <taxon>Pseudomonadati</taxon>
        <taxon>Pseudomonadota</taxon>
        <taxon>Alphaproteobacteria</taxon>
        <taxon>Rhodobacterales</taxon>
        <taxon>Roseobacteraceae</taxon>
        <taxon>Jannaschia</taxon>
    </lineage>
</organism>
<evidence type="ECO:0000313" key="17">
    <source>
        <dbReference type="Proteomes" id="UP000198914"/>
    </source>
</evidence>
<sequence>MRDAVIVSTARTPIGKAYRGAFNNLEAPSLAAPAVKAALARAGLTGSEVEEAIFGSALTQGTSGVNVARHIVQAAGLPDSVAGATVDRQCASGLNAVAIASHMVRCEGVDVALAGGLDSISLVQNAHWNGHRYRDPTVPEPYYCSMLDTAEVVAARYGVSRDAQDAYALQSQIRTAKAQKAGLFADEIVPVEAMKILTDKTSKETRKEAVRLERDECNRPGTSAAGLSGLAAVQGEGKTVTAGNASQLSDGAAAMIVMEAEDARRRGLAPLGALRGFAVTGVAPEEMGIGPVVAIPRLLARAGLRIDDIDLWEINEAFAAQLLYCRDFLGIPNDRLNVNGGAISIGHPYGMSGARMAGHILLEGHRRGAKWGVVSMCVGGGQGAAGLFEIFGDTHDAQA</sequence>
<protein>
    <recommendedName>
        <fullName evidence="10">acetyl-CoA C-acyltransferase</fullName>
        <ecNumber evidence="10">2.3.1.16</ecNumber>
    </recommendedName>
</protein>
<dbReference type="PROSITE" id="PS00737">
    <property type="entry name" value="THIOLASE_2"/>
    <property type="match status" value="1"/>
</dbReference>
<proteinExistence type="inferred from homology"/>
<evidence type="ECO:0000256" key="10">
    <source>
        <dbReference type="ARBA" id="ARBA00024073"/>
    </source>
</evidence>
<dbReference type="CDD" id="cd00751">
    <property type="entry name" value="thiolase"/>
    <property type="match status" value="1"/>
</dbReference>
<keyword evidence="17" id="KW-1185">Reference proteome</keyword>
<comment type="pathway">
    <text evidence="11">Metabolic intermediate biosynthesis; (R)-mevalonate biosynthesis; (R)-mevalonate from acetyl-CoA: step 1/3.</text>
</comment>
<dbReference type="PIRSF" id="PIRSF000429">
    <property type="entry name" value="Ac-CoA_Ac_transf"/>
    <property type="match status" value="1"/>
</dbReference>
<dbReference type="STRING" id="1244108.SAMN05444004_12046"/>
<dbReference type="InterPro" id="IPR016039">
    <property type="entry name" value="Thiolase-like"/>
</dbReference>
<keyword evidence="8" id="KW-0576">Peroxisome</keyword>
<evidence type="ECO:0000256" key="5">
    <source>
        <dbReference type="ARBA" id="ARBA00022832"/>
    </source>
</evidence>
<dbReference type="Proteomes" id="UP000198914">
    <property type="component" value="Unassembled WGS sequence"/>
</dbReference>
<accession>A0A1H3TWY3</accession>
<dbReference type="GO" id="GO:0003988">
    <property type="term" value="F:acetyl-CoA C-acyltransferase activity"/>
    <property type="evidence" value="ECO:0007669"/>
    <property type="project" value="UniProtKB-EC"/>
</dbReference>
<dbReference type="RefSeq" id="WP_092647616.1">
    <property type="nucleotide sequence ID" value="NZ_FNPX01000020.1"/>
</dbReference>
<evidence type="ECO:0000256" key="9">
    <source>
        <dbReference type="ARBA" id="ARBA00023315"/>
    </source>
</evidence>
<evidence type="ECO:0000256" key="6">
    <source>
        <dbReference type="ARBA" id="ARBA00022946"/>
    </source>
</evidence>
<dbReference type="InterPro" id="IPR020617">
    <property type="entry name" value="Thiolase_C"/>
</dbReference>